<feature type="transmembrane region" description="Helical" evidence="6">
    <location>
        <begin position="416"/>
        <end position="433"/>
    </location>
</feature>
<feature type="transmembrane region" description="Helical" evidence="6">
    <location>
        <begin position="294"/>
        <end position="314"/>
    </location>
</feature>
<protein>
    <submittedName>
        <fullName evidence="7">Flippase</fullName>
    </submittedName>
</protein>
<evidence type="ECO:0000256" key="3">
    <source>
        <dbReference type="ARBA" id="ARBA00022692"/>
    </source>
</evidence>
<reference evidence="8" key="1">
    <citation type="submission" date="2023-07" db="EMBL/GenBank/DDBJ databases">
        <title>Whole-genome sequencing of a new Methanosarcina sp. Z-7115.</title>
        <authorList>
            <person name="Zhilina T.N."/>
            <person name="Merkel A.Y."/>
        </authorList>
    </citation>
    <scope>NUCLEOTIDE SEQUENCE [LARGE SCALE GENOMIC DNA]</scope>
    <source>
        <strain evidence="8">Z-7115</strain>
    </source>
</reference>
<organism evidence="7 8">
    <name type="scientific">Methanosarcina baikalica</name>
    <dbReference type="NCBI Taxonomy" id="3073890"/>
    <lineage>
        <taxon>Archaea</taxon>
        <taxon>Methanobacteriati</taxon>
        <taxon>Methanobacteriota</taxon>
        <taxon>Stenosarchaea group</taxon>
        <taxon>Methanomicrobia</taxon>
        <taxon>Methanosarcinales</taxon>
        <taxon>Methanosarcinaceae</taxon>
        <taxon>Methanosarcina</taxon>
    </lineage>
</organism>
<evidence type="ECO:0000256" key="5">
    <source>
        <dbReference type="ARBA" id="ARBA00023136"/>
    </source>
</evidence>
<feature type="transmembrane region" description="Helical" evidence="6">
    <location>
        <begin position="211"/>
        <end position="230"/>
    </location>
</feature>
<dbReference type="Pfam" id="PF01943">
    <property type="entry name" value="Polysacc_synt"/>
    <property type="match status" value="1"/>
</dbReference>
<dbReference type="RefSeq" id="WP_310576098.1">
    <property type="nucleotide sequence ID" value="NZ_JAVKPK010000036.1"/>
</dbReference>
<feature type="transmembrane region" description="Helical" evidence="6">
    <location>
        <begin position="250"/>
        <end position="273"/>
    </location>
</feature>
<feature type="transmembrane region" description="Helical" evidence="6">
    <location>
        <begin position="357"/>
        <end position="376"/>
    </location>
</feature>
<dbReference type="EMBL" id="JAVKPK010000036">
    <property type="protein sequence ID" value="MDR7666071.1"/>
    <property type="molecule type" value="Genomic_DNA"/>
</dbReference>
<dbReference type="PANTHER" id="PTHR30250">
    <property type="entry name" value="PST FAMILY PREDICTED COLANIC ACID TRANSPORTER"/>
    <property type="match status" value="1"/>
</dbReference>
<dbReference type="PANTHER" id="PTHR30250:SF11">
    <property type="entry name" value="O-ANTIGEN TRANSPORTER-RELATED"/>
    <property type="match status" value="1"/>
</dbReference>
<feature type="transmembrane region" description="Helical" evidence="6">
    <location>
        <begin position="86"/>
        <end position="108"/>
    </location>
</feature>
<dbReference type="CDD" id="cd13128">
    <property type="entry name" value="MATE_Wzx_like"/>
    <property type="match status" value="1"/>
</dbReference>
<dbReference type="InterPro" id="IPR050833">
    <property type="entry name" value="Poly_Biosynth_Transport"/>
</dbReference>
<evidence type="ECO:0000256" key="2">
    <source>
        <dbReference type="ARBA" id="ARBA00022475"/>
    </source>
</evidence>
<sequence>MSTVQRITKNIAITGFSQLLISISGFLLVIYIARYLGKADFGKFNFALYFSTFFLIIADPGISSFIIREIARNKELTNEYVTNASLIKSITSLITFILIVVSINLMGYPQDTKLIVYLFGTYTLLTSFSLTFRAVYQAFEKMQCTAVLDIAKQLILIISVSFVIYSNRSLLELAYCYVLTGIVDILLNVIFLKKIEHIEPKFNLALWKPMIIKAFPFGLNGFFAVFFFKIDTFMLSVIKGYVEVGIYSAAYTPLLALSTVTSNMITTAIYPVMSKNFIHLKNSLEFMTAYSSKYIMIIGLPISIGCFTLADQFINLFYGDQYSESIIAFKILALFIPLRLISGITGTLLTSIDKQNIRTFSVGICAAINIILNIILIPNLGFIGAAISTVISELCLYIIFLIFIQKYYKKIKINQYFTKPFVASLLMGLFITMTPELNLYLLVMISAIVYIIALLFLGTFDQEDKKLFKQIFKSV</sequence>
<keyword evidence="3 6" id="KW-0812">Transmembrane</keyword>
<feature type="transmembrane region" description="Helical" evidence="6">
    <location>
        <begin position="12"/>
        <end position="34"/>
    </location>
</feature>
<keyword evidence="5 6" id="KW-0472">Membrane</keyword>
<dbReference type="InterPro" id="IPR002797">
    <property type="entry name" value="Polysacc_synth"/>
</dbReference>
<proteinExistence type="predicted"/>
<evidence type="ECO:0000256" key="1">
    <source>
        <dbReference type="ARBA" id="ARBA00004651"/>
    </source>
</evidence>
<gene>
    <name evidence="7" type="ORF">RG963_09850</name>
</gene>
<accession>A0ABU2D2A8</accession>
<feature type="transmembrane region" description="Helical" evidence="6">
    <location>
        <begin position="326"/>
        <end position="350"/>
    </location>
</feature>
<keyword evidence="4 6" id="KW-1133">Transmembrane helix</keyword>
<comment type="caution">
    <text evidence="7">The sequence shown here is derived from an EMBL/GenBank/DDBJ whole genome shotgun (WGS) entry which is preliminary data.</text>
</comment>
<evidence type="ECO:0000256" key="4">
    <source>
        <dbReference type="ARBA" id="ARBA00022989"/>
    </source>
</evidence>
<feature type="transmembrane region" description="Helical" evidence="6">
    <location>
        <begin position="147"/>
        <end position="166"/>
    </location>
</feature>
<dbReference type="Proteomes" id="UP001246244">
    <property type="component" value="Unassembled WGS sequence"/>
</dbReference>
<keyword evidence="8" id="KW-1185">Reference proteome</keyword>
<feature type="transmembrane region" description="Helical" evidence="6">
    <location>
        <begin position="439"/>
        <end position="460"/>
    </location>
</feature>
<keyword evidence="2" id="KW-1003">Cell membrane</keyword>
<evidence type="ECO:0000313" key="7">
    <source>
        <dbReference type="EMBL" id="MDR7666071.1"/>
    </source>
</evidence>
<feature type="transmembrane region" description="Helical" evidence="6">
    <location>
        <begin position="172"/>
        <end position="191"/>
    </location>
</feature>
<feature type="transmembrane region" description="Helical" evidence="6">
    <location>
        <begin position="382"/>
        <end position="404"/>
    </location>
</feature>
<evidence type="ECO:0000313" key="8">
    <source>
        <dbReference type="Proteomes" id="UP001246244"/>
    </source>
</evidence>
<feature type="transmembrane region" description="Helical" evidence="6">
    <location>
        <begin position="114"/>
        <end position="135"/>
    </location>
</feature>
<name>A0ABU2D2A8_9EURY</name>
<feature type="transmembrane region" description="Helical" evidence="6">
    <location>
        <begin position="46"/>
        <end position="66"/>
    </location>
</feature>
<comment type="subcellular location">
    <subcellularLocation>
        <location evidence="1">Cell membrane</location>
        <topology evidence="1">Multi-pass membrane protein</topology>
    </subcellularLocation>
</comment>
<evidence type="ECO:0000256" key="6">
    <source>
        <dbReference type="SAM" id="Phobius"/>
    </source>
</evidence>